<keyword evidence="1" id="KW-0472">Membrane</keyword>
<reference evidence="2 3" key="1">
    <citation type="journal article" date="2019" name="Environ. Microbiol.">
        <title>Species interactions and distinct microbial communities in high Arctic permafrost affected cryosols are associated with the CH4 and CO2 gas fluxes.</title>
        <authorList>
            <person name="Altshuler I."/>
            <person name="Hamel J."/>
            <person name="Turney S."/>
            <person name="Magnuson E."/>
            <person name="Levesque R."/>
            <person name="Greer C."/>
            <person name="Whyte L.G."/>
        </authorList>
    </citation>
    <scope>NUCLEOTIDE SEQUENCE [LARGE SCALE GENOMIC DNA]</scope>
    <source>
        <strain evidence="2 3">42</strain>
    </source>
</reference>
<dbReference type="Proteomes" id="UP000319700">
    <property type="component" value="Unassembled WGS sequence"/>
</dbReference>
<feature type="transmembrane region" description="Helical" evidence="1">
    <location>
        <begin position="90"/>
        <end position="114"/>
    </location>
</feature>
<organism evidence="2 3">
    <name type="scientific">Flavobacterium pectinovorum</name>
    <dbReference type="NCBI Taxonomy" id="29533"/>
    <lineage>
        <taxon>Bacteria</taxon>
        <taxon>Pseudomonadati</taxon>
        <taxon>Bacteroidota</taxon>
        <taxon>Flavobacteriia</taxon>
        <taxon>Flavobacteriales</taxon>
        <taxon>Flavobacteriaceae</taxon>
        <taxon>Flavobacterium</taxon>
    </lineage>
</organism>
<dbReference type="OrthoDB" id="9944472at2"/>
<name>A0A502EMB3_9FLAO</name>
<accession>A0A502EMB3</accession>
<gene>
    <name evidence="2" type="ORF">EAH81_17375</name>
</gene>
<feature type="transmembrane region" description="Helical" evidence="1">
    <location>
        <begin position="57"/>
        <end position="78"/>
    </location>
</feature>
<dbReference type="AlphaFoldDB" id="A0A502EMB3"/>
<comment type="caution">
    <text evidence="2">The sequence shown here is derived from an EMBL/GenBank/DDBJ whole genome shotgun (WGS) entry which is preliminary data.</text>
</comment>
<evidence type="ECO:0000313" key="3">
    <source>
        <dbReference type="Proteomes" id="UP000319700"/>
    </source>
</evidence>
<keyword evidence="3" id="KW-1185">Reference proteome</keyword>
<keyword evidence="1" id="KW-1133">Transmembrane helix</keyword>
<evidence type="ECO:0000256" key="1">
    <source>
        <dbReference type="SAM" id="Phobius"/>
    </source>
</evidence>
<sequence length="115" mass="13717">MKNKEFLKLLFFSIVTAGVVKYIHLFVIWESMEITKDNFHKNLVNLVTYQQKAIETLYLEAANLFVLPYIAAIVFYFFSKIDLRPKNNFLLFIFLFTILFFITYILIGYCYSLLK</sequence>
<feature type="transmembrane region" description="Helical" evidence="1">
    <location>
        <begin position="9"/>
        <end position="29"/>
    </location>
</feature>
<dbReference type="RefSeq" id="WP_140509343.1">
    <property type="nucleotide sequence ID" value="NZ_RCZH01000011.1"/>
</dbReference>
<evidence type="ECO:0000313" key="2">
    <source>
        <dbReference type="EMBL" id="TPG38199.1"/>
    </source>
</evidence>
<keyword evidence="1" id="KW-0812">Transmembrane</keyword>
<dbReference type="EMBL" id="RCZH01000011">
    <property type="protein sequence ID" value="TPG38199.1"/>
    <property type="molecule type" value="Genomic_DNA"/>
</dbReference>
<proteinExistence type="predicted"/>
<protein>
    <submittedName>
        <fullName evidence="2">Uncharacterized protein</fullName>
    </submittedName>
</protein>